<dbReference type="EMBL" id="RCOS01000130">
    <property type="protein sequence ID" value="RSN73038.1"/>
    <property type="molecule type" value="Genomic_DNA"/>
</dbReference>
<dbReference type="Proteomes" id="UP000277582">
    <property type="component" value="Unassembled WGS sequence"/>
</dbReference>
<dbReference type="EMBL" id="RXII01000060">
    <property type="protein sequence ID" value="RZN61995.1"/>
    <property type="molecule type" value="Genomic_DNA"/>
</dbReference>
<name>A0A3R9QCA6_9CREN</name>
<evidence type="ECO:0000313" key="1">
    <source>
        <dbReference type="EMBL" id="RSN73038.1"/>
    </source>
</evidence>
<accession>A0A3R9QCA6</accession>
<evidence type="ECO:0000313" key="3">
    <source>
        <dbReference type="Proteomes" id="UP000277582"/>
    </source>
</evidence>
<reference evidence="1 3" key="1">
    <citation type="submission" date="2018-10" db="EMBL/GenBank/DDBJ databases">
        <title>Co-occurring genomic capacity for anaerobic methane metabolism and dissimilatory sulfite reduction discovered in the Korarchaeota.</title>
        <authorList>
            <person name="Mckay L.J."/>
            <person name="Dlakic M."/>
            <person name="Fields M.W."/>
            <person name="Delmont T.O."/>
            <person name="Eren A.M."/>
            <person name="Jay Z.J."/>
            <person name="Klingelsmith K.B."/>
            <person name="Rusch D.B."/>
            <person name="Inskeep W.P."/>
        </authorList>
    </citation>
    <scope>NUCLEOTIDE SEQUENCE [LARGE SCALE GENOMIC DNA]</scope>
    <source>
        <strain evidence="1 3">MDKW</strain>
    </source>
</reference>
<evidence type="ECO:0000313" key="2">
    <source>
        <dbReference type="EMBL" id="RZN61995.1"/>
    </source>
</evidence>
<comment type="caution">
    <text evidence="1">The sequence shown here is derived from an EMBL/GenBank/DDBJ whole genome shotgun (WGS) entry which is preliminary data.</text>
</comment>
<evidence type="ECO:0000313" key="4">
    <source>
        <dbReference type="Proteomes" id="UP000316217"/>
    </source>
</evidence>
<proteinExistence type="predicted"/>
<dbReference type="OrthoDB" id="385284at2157"/>
<dbReference type="AlphaFoldDB" id="A0A3R9QCA6"/>
<keyword evidence="3" id="KW-1185">Reference proteome</keyword>
<organism evidence="1 3">
    <name type="scientific">Candidatus Methanodesulfokora washburnensis</name>
    <dbReference type="NCBI Taxonomy" id="2478471"/>
    <lineage>
        <taxon>Archaea</taxon>
        <taxon>Thermoproteota</taxon>
        <taxon>Candidatus Korarchaeia</taxon>
        <taxon>Candidatus Korarchaeia incertae sedis</taxon>
        <taxon>Candidatus Methanodesulfokora</taxon>
    </lineage>
</organism>
<dbReference type="Proteomes" id="UP000316217">
    <property type="component" value="Unassembled WGS sequence"/>
</dbReference>
<reference evidence="2 4" key="2">
    <citation type="journal article" date="2019" name="Nat. Microbiol.">
        <title>Wide diversity of methane and short-chain alkane metabolisms in uncultured archaea.</title>
        <authorList>
            <person name="Borrel G."/>
            <person name="Adam P.S."/>
            <person name="McKay L.J."/>
            <person name="Chen L.X."/>
            <person name="Sierra-Garcia I.N."/>
            <person name="Sieber C.M."/>
            <person name="Letourneur Q."/>
            <person name="Ghozlane A."/>
            <person name="Andersen G.L."/>
            <person name="Li W.J."/>
            <person name="Hallam S.J."/>
            <person name="Muyzer G."/>
            <person name="de Oliveira V.M."/>
            <person name="Inskeep W.P."/>
            <person name="Banfield J.F."/>
            <person name="Gribaldo S."/>
        </authorList>
    </citation>
    <scope>NUCLEOTIDE SEQUENCE [LARGE SCALE GENOMIC DNA]</scope>
    <source>
        <strain evidence="2">NM4</strain>
    </source>
</reference>
<gene>
    <name evidence="1" type="ORF">D6D85_11645</name>
    <name evidence="2" type="ORF">EF810_03875</name>
</gene>
<protein>
    <submittedName>
        <fullName evidence="1">Uncharacterized protein</fullName>
    </submittedName>
</protein>
<sequence length="93" mass="10815">MSVSIETIAETLGLKKEELIKNSIKAYLESELRRVNAEINTLYTRYGVTSLKELDEKINEGKLSETETFEDFTRLDYLEARKEKIEQLLKVLT</sequence>